<reference evidence="3" key="1">
    <citation type="journal article" date="2019" name="Int. J. Syst. Evol. Microbiol.">
        <title>The Global Catalogue of Microorganisms (GCM) 10K type strain sequencing project: providing services to taxonomists for standard genome sequencing and annotation.</title>
        <authorList>
            <consortium name="The Broad Institute Genomics Platform"/>
            <consortium name="The Broad Institute Genome Sequencing Center for Infectious Disease"/>
            <person name="Wu L."/>
            <person name="Ma J."/>
        </authorList>
    </citation>
    <scope>NUCLEOTIDE SEQUENCE [LARGE SCALE GENOMIC DNA]</scope>
    <source>
        <strain evidence="3">CGMCC 1.15180</strain>
    </source>
</reference>
<accession>A0ABW4VN54</accession>
<evidence type="ECO:0000313" key="3">
    <source>
        <dbReference type="Proteomes" id="UP001597361"/>
    </source>
</evidence>
<sequence length="114" mass="12833">MDTQRTQNIKLNNSLKDKRFPQSETLKVKKILRSLATLAATTLPKISFTAKNAMVRKEKSKKETKLCGLCEALMGLVVKSLTTRNTMNTQRTQKIKLNNSLKDKGSPQGEILKK</sequence>
<organism evidence="2 3">
    <name type="scientific">Belliella marina</name>
    <dbReference type="NCBI Taxonomy" id="1644146"/>
    <lineage>
        <taxon>Bacteria</taxon>
        <taxon>Pseudomonadati</taxon>
        <taxon>Bacteroidota</taxon>
        <taxon>Cytophagia</taxon>
        <taxon>Cytophagales</taxon>
        <taxon>Cyclobacteriaceae</taxon>
        <taxon>Belliella</taxon>
    </lineage>
</organism>
<gene>
    <name evidence="2" type="ORF">ACFSKL_07985</name>
</gene>
<keyword evidence="3" id="KW-1185">Reference proteome</keyword>
<feature type="region of interest" description="Disordered" evidence="1">
    <location>
        <begin position="89"/>
        <end position="114"/>
    </location>
</feature>
<dbReference type="Proteomes" id="UP001597361">
    <property type="component" value="Unassembled WGS sequence"/>
</dbReference>
<name>A0ABW4VN54_9BACT</name>
<evidence type="ECO:0000313" key="2">
    <source>
        <dbReference type="EMBL" id="MFD2034723.1"/>
    </source>
</evidence>
<protein>
    <submittedName>
        <fullName evidence="2">Uncharacterized protein</fullName>
    </submittedName>
</protein>
<evidence type="ECO:0000256" key="1">
    <source>
        <dbReference type="SAM" id="MobiDB-lite"/>
    </source>
</evidence>
<dbReference type="EMBL" id="JBHUHR010000022">
    <property type="protein sequence ID" value="MFD2034723.1"/>
    <property type="molecule type" value="Genomic_DNA"/>
</dbReference>
<dbReference type="RefSeq" id="WP_376885138.1">
    <property type="nucleotide sequence ID" value="NZ_JBHUHR010000022.1"/>
</dbReference>
<comment type="caution">
    <text evidence="2">The sequence shown here is derived from an EMBL/GenBank/DDBJ whole genome shotgun (WGS) entry which is preliminary data.</text>
</comment>
<feature type="compositionally biased region" description="Basic and acidic residues" evidence="1">
    <location>
        <begin position="101"/>
        <end position="114"/>
    </location>
</feature>
<proteinExistence type="predicted"/>